<dbReference type="SUPFAM" id="SSF51197">
    <property type="entry name" value="Clavaminate synthase-like"/>
    <property type="match status" value="1"/>
</dbReference>
<accession>A0ABT8SFX0</accession>
<keyword evidence="2 5" id="KW-0560">Oxidoreductase</keyword>
<dbReference type="Gene3D" id="3.60.130.10">
    <property type="entry name" value="Clavaminate synthase-like"/>
    <property type="match status" value="1"/>
</dbReference>
<dbReference type="InterPro" id="IPR050411">
    <property type="entry name" value="AlphaKG_dependent_hydroxylases"/>
</dbReference>
<dbReference type="InterPro" id="IPR042098">
    <property type="entry name" value="TauD-like_sf"/>
</dbReference>
<evidence type="ECO:0000256" key="2">
    <source>
        <dbReference type="ARBA" id="ARBA00023002"/>
    </source>
</evidence>
<keyword evidence="5" id="KW-0223">Dioxygenase</keyword>
<comment type="cofactor">
    <cofactor evidence="1">
        <name>Fe(2+)</name>
        <dbReference type="ChEBI" id="CHEBI:29033"/>
    </cofactor>
</comment>
<evidence type="ECO:0000256" key="1">
    <source>
        <dbReference type="ARBA" id="ARBA00001954"/>
    </source>
</evidence>
<dbReference type="PANTHER" id="PTHR10696:SF56">
    <property type="entry name" value="TAUD_TFDA-LIKE DOMAIN-CONTAINING PROTEIN"/>
    <property type="match status" value="1"/>
</dbReference>
<evidence type="ECO:0000313" key="6">
    <source>
        <dbReference type="Proteomes" id="UP001169027"/>
    </source>
</evidence>
<gene>
    <name evidence="5" type="ORF">Q2T77_31845</name>
</gene>
<dbReference type="EMBL" id="JAUKVY010000033">
    <property type="protein sequence ID" value="MDO1536872.1"/>
    <property type="molecule type" value="Genomic_DNA"/>
</dbReference>
<dbReference type="EC" id="1.14.11.-" evidence="5"/>
<dbReference type="InterPro" id="IPR003819">
    <property type="entry name" value="TauD/TfdA-like"/>
</dbReference>
<evidence type="ECO:0000259" key="4">
    <source>
        <dbReference type="Pfam" id="PF02668"/>
    </source>
</evidence>
<feature type="domain" description="TauD/TfdA-like" evidence="4">
    <location>
        <begin position="74"/>
        <end position="308"/>
    </location>
</feature>
<evidence type="ECO:0000313" key="5">
    <source>
        <dbReference type="EMBL" id="MDO1536872.1"/>
    </source>
</evidence>
<evidence type="ECO:0000256" key="3">
    <source>
        <dbReference type="ARBA" id="ARBA00023194"/>
    </source>
</evidence>
<protein>
    <submittedName>
        <fullName evidence="5">TauD/TfdA family dioxygenase</fullName>
        <ecNumber evidence="5">1.14.11.-</ecNumber>
    </submittedName>
</protein>
<reference evidence="5" key="1">
    <citation type="submission" date="2023-06" db="EMBL/GenBank/DDBJ databases">
        <authorList>
            <person name="Jiang Y."/>
            <person name="Liu Q."/>
        </authorList>
    </citation>
    <scope>NUCLEOTIDE SEQUENCE</scope>
    <source>
        <strain evidence="5">CGMCC 1.12090</strain>
    </source>
</reference>
<proteinExistence type="predicted"/>
<comment type="caution">
    <text evidence="5">The sequence shown here is derived from an EMBL/GenBank/DDBJ whole genome shotgun (WGS) entry which is preliminary data.</text>
</comment>
<dbReference type="Proteomes" id="UP001169027">
    <property type="component" value="Unassembled WGS sequence"/>
</dbReference>
<organism evidence="5 6">
    <name type="scientific">Variovorax ginsengisoli</name>
    <dbReference type="NCBI Taxonomy" id="363844"/>
    <lineage>
        <taxon>Bacteria</taxon>
        <taxon>Pseudomonadati</taxon>
        <taxon>Pseudomonadota</taxon>
        <taxon>Betaproteobacteria</taxon>
        <taxon>Burkholderiales</taxon>
        <taxon>Comamonadaceae</taxon>
        <taxon>Variovorax</taxon>
    </lineage>
</organism>
<dbReference type="PANTHER" id="PTHR10696">
    <property type="entry name" value="GAMMA-BUTYROBETAINE HYDROXYLASE-RELATED"/>
    <property type="match status" value="1"/>
</dbReference>
<name>A0ABT8SFX0_9BURK</name>
<sequence>MIENYLPYQHPSAWKGGAISGSTEWIVKLDDEENEILHRAVVRARLQGLGIPRMRASDLALGSLGEKLERIQSEVMIGRGFVLVEGFDIDRYSLEDAALAYWGIGMHLGCGAAQNAQGDLLGHVTNLGVDYRADARARGYQTRLNLPFHNDAMDVVGLMCVHPARRGGLSRIVSSVTIHNEVLRIRPDLMSVAWADFHIDRRGEAPEGKRGYYSGPLFSRIDGRLFGRYNREYIESAQRFSEVPRLTAAQIELMDLIDSLCNDPELHLSMELKRGDLQFICNYTTLHSRTEYEDGTDAASRRYLLRLWLDSGVLAKLPPSYEERYSDMREWQRHPRPPIFELSAVHAELAH</sequence>
<dbReference type="GO" id="GO:0051213">
    <property type="term" value="F:dioxygenase activity"/>
    <property type="evidence" value="ECO:0007669"/>
    <property type="project" value="UniProtKB-KW"/>
</dbReference>
<keyword evidence="6" id="KW-1185">Reference proteome</keyword>
<dbReference type="RefSeq" id="WP_301815092.1">
    <property type="nucleotide sequence ID" value="NZ_JAUJZH010000033.1"/>
</dbReference>
<keyword evidence="3" id="KW-0045">Antibiotic biosynthesis</keyword>
<dbReference type="Pfam" id="PF02668">
    <property type="entry name" value="TauD"/>
    <property type="match status" value="1"/>
</dbReference>